<dbReference type="HOGENOM" id="CLU_655505_0_0_1"/>
<name>V5HSN1_BYSSN</name>
<feature type="region of interest" description="Disordered" evidence="1">
    <location>
        <begin position="256"/>
        <end position="291"/>
    </location>
</feature>
<comment type="caution">
    <text evidence="2">The sequence shown here is derived from an EMBL/GenBank/DDBJ whole genome shotgun (WGS) entry which is preliminary data.</text>
</comment>
<evidence type="ECO:0000313" key="2">
    <source>
        <dbReference type="EMBL" id="GAD92440.1"/>
    </source>
</evidence>
<dbReference type="Proteomes" id="UP000018001">
    <property type="component" value="Unassembled WGS sequence"/>
</dbReference>
<dbReference type="EMBL" id="BAUL01000025">
    <property type="protein sequence ID" value="GAD92440.1"/>
    <property type="molecule type" value="Genomic_DNA"/>
</dbReference>
<evidence type="ECO:0000256" key="1">
    <source>
        <dbReference type="SAM" id="MobiDB-lite"/>
    </source>
</evidence>
<dbReference type="AlphaFoldDB" id="V5HSN1"/>
<feature type="region of interest" description="Disordered" evidence="1">
    <location>
        <begin position="45"/>
        <end position="82"/>
    </location>
</feature>
<organism evidence="2 3">
    <name type="scientific">Byssochlamys spectabilis (strain No. 5 / NBRC 109023)</name>
    <name type="common">Paecilomyces variotii</name>
    <dbReference type="NCBI Taxonomy" id="1356009"/>
    <lineage>
        <taxon>Eukaryota</taxon>
        <taxon>Fungi</taxon>
        <taxon>Dikarya</taxon>
        <taxon>Ascomycota</taxon>
        <taxon>Pezizomycotina</taxon>
        <taxon>Eurotiomycetes</taxon>
        <taxon>Eurotiomycetidae</taxon>
        <taxon>Eurotiales</taxon>
        <taxon>Thermoascaceae</taxon>
        <taxon>Paecilomyces</taxon>
    </lineage>
</organism>
<feature type="compositionally biased region" description="Basic and acidic residues" evidence="1">
    <location>
        <begin position="256"/>
        <end position="270"/>
    </location>
</feature>
<accession>V5HSN1</accession>
<gene>
    <name evidence="2" type="ORF">PVAR5_1031</name>
</gene>
<sequence length="419" mass="46951">MKHRHWSRDQLSIHVDAPELDLSLAEPRPGGCWPTVQGIVHEEENASSRQRATATMEAKDEHGATGQLHIRNGTKHRHTRTSPTWLALRAGTGERDVLPKIGWLFAPRVHDIRRLGRQLWGSTRDGRRKNTILCRVAIVNERSIRADACSFLVEPPRWFRFQEKHKKKKKKRLANPVSHTEITSYSLSAQSQVAGREAARLAYPGLSDRATISIYITYNSTAEVPSRVRIWLVDHLDYWRRWPVWHGGDGGDPYRFDKRKATSARADSRTKALSPPRRRWRRDRRDEPGKGLISATAGPALLLWFRRLGALTAPVGPSGPKKGISRQPPSRFTLRSGLAQLPLPDILYSPQSAPPTISISIINPHSPPFVASLLLPSPSTSGRQSLRFLACSLAARPSPSCRSPTNRPLVAHSDPPFAK</sequence>
<feature type="region of interest" description="Disordered" evidence="1">
    <location>
        <begin position="396"/>
        <end position="419"/>
    </location>
</feature>
<keyword evidence="3" id="KW-1185">Reference proteome</keyword>
<evidence type="ECO:0000313" key="3">
    <source>
        <dbReference type="Proteomes" id="UP000018001"/>
    </source>
</evidence>
<dbReference type="InParanoid" id="V5HSN1"/>
<proteinExistence type="predicted"/>
<reference evidence="3" key="1">
    <citation type="journal article" date="2014" name="Genome Announc.">
        <title>Draft genome sequence of the formaldehyde-resistant fungus Byssochlamys spectabilis No. 5 (anamorph Paecilomyces variotii No. 5) (NBRC109023).</title>
        <authorList>
            <person name="Oka T."/>
            <person name="Ekino K."/>
            <person name="Fukuda K."/>
            <person name="Nomura Y."/>
        </authorList>
    </citation>
    <scope>NUCLEOTIDE SEQUENCE [LARGE SCALE GENOMIC DNA]</scope>
    <source>
        <strain evidence="3">No. 5 / NBRC 109023</strain>
    </source>
</reference>
<protein>
    <submittedName>
        <fullName evidence="2">Uncharacterized protein</fullName>
    </submittedName>
</protein>